<feature type="repeat" description="TPR" evidence="3">
    <location>
        <begin position="101"/>
        <end position="134"/>
    </location>
</feature>
<evidence type="ECO:0000313" key="6">
    <source>
        <dbReference type="Proteomes" id="UP001235849"/>
    </source>
</evidence>
<dbReference type="Pfam" id="PF13181">
    <property type="entry name" value="TPR_8"/>
    <property type="match status" value="1"/>
</dbReference>
<evidence type="ECO:0000256" key="4">
    <source>
        <dbReference type="SAM" id="MobiDB-lite"/>
    </source>
</evidence>
<dbReference type="InterPro" id="IPR043504">
    <property type="entry name" value="Peptidase_S1_PA_chymotrypsin"/>
</dbReference>
<dbReference type="PROSITE" id="PS50293">
    <property type="entry name" value="TPR_REGION"/>
    <property type="match status" value="5"/>
</dbReference>
<dbReference type="SUPFAM" id="SSF50494">
    <property type="entry name" value="Trypsin-like serine proteases"/>
    <property type="match status" value="1"/>
</dbReference>
<feature type="compositionally biased region" description="Polar residues" evidence="4">
    <location>
        <begin position="322"/>
        <end position="358"/>
    </location>
</feature>
<dbReference type="Proteomes" id="UP001235849">
    <property type="component" value="Unassembled WGS sequence"/>
</dbReference>
<dbReference type="SUPFAM" id="SSF48452">
    <property type="entry name" value="TPR-like"/>
    <property type="match status" value="1"/>
</dbReference>
<proteinExistence type="predicted"/>
<dbReference type="Gene3D" id="1.25.40.10">
    <property type="entry name" value="Tetratricopeptide repeat domain"/>
    <property type="match status" value="3"/>
</dbReference>
<dbReference type="Pfam" id="PF13414">
    <property type="entry name" value="TPR_11"/>
    <property type="match status" value="3"/>
</dbReference>
<organism evidence="5 6">
    <name type="scientific">Roseofilum capinflatum BLCC-M114</name>
    <dbReference type="NCBI Taxonomy" id="3022440"/>
    <lineage>
        <taxon>Bacteria</taxon>
        <taxon>Bacillati</taxon>
        <taxon>Cyanobacteriota</taxon>
        <taxon>Cyanophyceae</taxon>
        <taxon>Desertifilales</taxon>
        <taxon>Desertifilaceae</taxon>
        <taxon>Roseofilum</taxon>
        <taxon>Roseofilum capinflatum</taxon>
    </lineage>
</organism>
<evidence type="ECO:0000256" key="2">
    <source>
        <dbReference type="ARBA" id="ARBA00022803"/>
    </source>
</evidence>
<comment type="caution">
    <text evidence="5">The sequence shown here is derived from an EMBL/GenBank/DDBJ whole genome shotgun (WGS) entry which is preliminary data.</text>
</comment>
<dbReference type="InterPro" id="IPR050498">
    <property type="entry name" value="Ycf3"/>
</dbReference>
<dbReference type="SMART" id="SM00028">
    <property type="entry name" value="TPR"/>
    <property type="match status" value="8"/>
</dbReference>
<name>A0ABT7B893_9CYAN</name>
<dbReference type="RefSeq" id="WP_283766831.1">
    <property type="nucleotide sequence ID" value="NZ_JAQOSO010000055.1"/>
</dbReference>
<accession>A0ABT7B893</accession>
<dbReference type="Pfam" id="PF13432">
    <property type="entry name" value="TPR_16"/>
    <property type="match status" value="1"/>
</dbReference>
<evidence type="ECO:0000313" key="5">
    <source>
        <dbReference type="EMBL" id="MDJ1174503.1"/>
    </source>
</evidence>
<feature type="region of interest" description="Disordered" evidence="4">
    <location>
        <begin position="322"/>
        <end position="362"/>
    </location>
</feature>
<dbReference type="PANTHER" id="PTHR44858">
    <property type="entry name" value="TETRATRICOPEPTIDE REPEAT PROTEIN 6"/>
    <property type="match status" value="1"/>
</dbReference>
<feature type="repeat" description="TPR" evidence="3">
    <location>
        <begin position="135"/>
        <end position="168"/>
    </location>
</feature>
<dbReference type="InterPro" id="IPR019734">
    <property type="entry name" value="TPR_rpt"/>
</dbReference>
<dbReference type="PANTHER" id="PTHR44858:SF1">
    <property type="entry name" value="UDP-N-ACETYLGLUCOSAMINE--PEPTIDE N-ACETYLGLUCOSAMINYLTRANSFERASE SPINDLY-RELATED"/>
    <property type="match status" value="1"/>
</dbReference>
<reference evidence="5 6" key="1">
    <citation type="submission" date="2023-01" db="EMBL/GenBank/DDBJ databases">
        <title>Novel diversity within Roseofilum (Cyanobacteria; Desertifilaceae) from marine benthic mats with descriptions of four novel species.</title>
        <authorList>
            <person name="Wang Y."/>
            <person name="Berthold D.E."/>
            <person name="Hu J."/>
            <person name="Lefler F.W."/>
            <person name="Laughinghouse H.D. IV."/>
        </authorList>
    </citation>
    <scope>NUCLEOTIDE SEQUENCE [LARGE SCALE GENOMIC DNA]</scope>
    <source>
        <strain evidence="5 6">BLCC-M114</strain>
    </source>
</reference>
<feature type="repeat" description="TPR" evidence="3">
    <location>
        <begin position="203"/>
        <end position="236"/>
    </location>
</feature>
<keyword evidence="2 3" id="KW-0802">TPR repeat</keyword>
<keyword evidence="6" id="KW-1185">Reference proteome</keyword>
<evidence type="ECO:0000256" key="3">
    <source>
        <dbReference type="PROSITE-ProRule" id="PRU00339"/>
    </source>
</evidence>
<dbReference type="InterPro" id="IPR009003">
    <property type="entry name" value="Peptidase_S1_PA"/>
</dbReference>
<sequence length="573" mass="63259">MRKQQESGLIKIWAMLLSVGMVLSPQLAWGQGLQDLFRQAEEARKAGNFQAAEEIWRQVIEQDPNNAPAYLGLGNRLRDQNKLEEAIAAYEKAIEVDPNYAFAYVGLGNALRSDNQLEAAKTQYQQAIELNPNLPGVYWNLGNVLSELGDLEEAIAQFRIALKLKPDSVPVYNDLGDVLLNLGNVEEAIATYNEAIDLGSRYVSSYVGLGNALQENNQLDQAIEAYKSAIQLDAFDASAYFALGDIYYQQEDWQQAVEVYQAGVRLQEDDRVYTALGYAWQQLGKVEEAIAAYENAINQNPNGVLAHYNLLESQRLLALQQASNPSNASNDENVSNTVENEEPANTSDNPSEDQNQVSEDSETLSPLAPIARIITPIPNGVNIGTGWVVEREEDRVLVVTSREAIAYASSLENDQIQVEFFQPSEGEVLPRYSAQLMHITPDEAATNLVVLQVTGIPETIEPLEINTELGNEDVELIGHPFNTDPWQTVSGNLDTEAQDTDQPIEIEANLTQGYAGSPIFNQDQQVVAILGHVGEGSTETEAPFTPAITETGVIYPMELIQEQLEAWGVWENE</sequence>
<keyword evidence="1" id="KW-0677">Repeat</keyword>
<dbReference type="Gene3D" id="2.40.10.10">
    <property type="entry name" value="Trypsin-like serine proteases"/>
    <property type="match status" value="2"/>
</dbReference>
<protein>
    <submittedName>
        <fullName evidence="5">Tetratricopeptide repeat protein</fullName>
    </submittedName>
</protein>
<feature type="repeat" description="TPR" evidence="3">
    <location>
        <begin position="237"/>
        <end position="270"/>
    </location>
</feature>
<dbReference type="EMBL" id="JAQOSO010000055">
    <property type="protein sequence ID" value="MDJ1174503.1"/>
    <property type="molecule type" value="Genomic_DNA"/>
</dbReference>
<dbReference type="PROSITE" id="PS50005">
    <property type="entry name" value="TPR"/>
    <property type="match status" value="7"/>
</dbReference>
<feature type="repeat" description="TPR" evidence="3">
    <location>
        <begin position="67"/>
        <end position="100"/>
    </location>
</feature>
<feature type="repeat" description="TPR" evidence="3">
    <location>
        <begin position="169"/>
        <end position="202"/>
    </location>
</feature>
<gene>
    <name evidence="5" type="ORF">PMG25_10415</name>
</gene>
<dbReference type="InterPro" id="IPR011990">
    <property type="entry name" value="TPR-like_helical_dom_sf"/>
</dbReference>
<dbReference type="Pfam" id="PF13365">
    <property type="entry name" value="Trypsin_2"/>
    <property type="match status" value="1"/>
</dbReference>
<evidence type="ECO:0000256" key="1">
    <source>
        <dbReference type="ARBA" id="ARBA00022737"/>
    </source>
</evidence>
<feature type="repeat" description="TPR" evidence="3">
    <location>
        <begin position="272"/>
        <end position="303"/>
    </location>
</feature>